<feature type="non-terminal residue" evidence="1">
    <location>
        <position position="189"/>
    </location>
</feature>
<comment type="caution">
    <text evidence="1">The sequence shown here is derived from an EMBL/GenBank/DDBJ whole genome shotgun (WGS) entry which is preliminary data.</text>
</comment>
<accession>A0A9P5QA45</accession>
<sequence length="189" mass="22163">HRHHPLLPLPLPRLLERRVVARVPRHLLHRHHPLLRQRPPRALERRVVVRVPQHLLHRRHLLLPLRPPRPLERRVVVRRPQHLLRRLLLRKPPRVPKKRVLPAQHLLPLVLPRPRLLPNLPPLHPLELQEQRPRLLSATRLPTPTKPDTRAKKIRAGSLLLRLSQLRSIAPPGVQRVNTLSNVLPSSLC</sequence>
<dbReference type="AlphaFoldDB" id="A0A9P5QA45"/>
<keyword evidence="2" id="KW-1185">Reference proteome</keyword>
<name>A0A9P5QA45_9AGAR</name>
<reference evidence="1" key="1">
    <citation type="submission" date="2020-11" db="EMBL/GenBank/DDBJ databases">
        <authorList>
            <consortium name="DOE Joint Genome Institute"/>
            <person name="Ahrendt S."/>
            <person name="Riley R."/>
            <person name="Andreopoulos W."/>
            <person name="Labutti K."/>
            <person name="Pangilinan J."/>
            <person name="Ruiz-Duenas F.J."/>
            <person name="Barrasa J.M."/>
            <person name="Sanchez-Garcia M."/>
            <person name="Camarero S."/>
            <person name="Miyauchi S."/>
            <person name="Serrano A."/>
            <person name="Linde D."/>
            <person name="Babiker R."/>
            <person name="Drula E."/>
            <person name="Ayuso-Fernandez I."/>
            <person name="Pacheco R."/>
            <person name="Padilla G."/>
            <person name="Ferreira P."/>
            <person name="Barriuso J."/>
            <person name="Kellner H."/>
            <person name="Castanera R."/>
            <person name="Alfaro M."/>
            <person name="Ramirez L."/>
            <person name="Pisabarro A.G."/>
            <person name="Kuo A."/>
            <person name="Tritt A."/>
            <person name="Lipzen A."/>
            <person name="He G."/>
            <person name="Yan M."/>
            <person name="Ng V."/>
            <person name="Cullen D."/>
            <person name="Martin F."/>
            <person name="Rosso M.-N."/>
            <person name="Henrissat B."/>
            <person name="Hibbett D."/>
            <person name="Martinez A.T."/>
            <person name="Grigoriev I.V."/>
        </authorList>
    </citation>
    <scope>NUCLEOTIDE SEQUENCE</scope>
    <source>
        <strain evidence="1">AH 40177</strain>
    </source>
</reference>
<evidence type="ECO:0000313" key="1">
    <source>
        <dbReference type="EMBL" id="KAF9077934.1"/>
    </source>
</evidence>
<proteinExistence type="predicted"/>
<evidence type="ECO:0000313" key="2">
    <source>
        <dbReference type="Proteomes" id="UP000772434"/>
    </source>
</evidence>
<dbReference type="EMBL" id="JADNRY010000002">
    <property type="protein sequence ID" value="KAF9077934.1"/>
    <property type="molecule type" value="Genomic_DNA"/>
</dbReference>
<organism evidence="1 2">
    <name type="scientific">Rhodocollybia butyracea</name>
    <dbReference type="NCBI Taxonomy" id="206335"/>
    <lineage>
        <taxon>Eukaryota</taxon>
        <taxon>Fungi</taxon>
        <taxon>Dikarya</taxon>
        <taxon>Basidiomycota</taxon>
        <taxon>Agaricomycotina</taxon>
        <taxon>Agaricomycetes</taxon>
        <taxon>Agaricomycetidae</taxon>
        <taxon>Agaricales</taxon>
        <taxon>Marasmiineae</taxon>
        <taxon>Omphalotaceae</taxon>
        <taxon>Rhodocollybia</taxon>
    </lineage>
</organism>
<protein>
    <submittedName>
        <fullName evidence="1">Uncharacterized protein</fullName>
    </submittedName>
</protein>
<gene>
    <name evidence="1" type="ORF">BDP27DRAFT_1397093</name>
</gene>
<dbReference type="Proteomes" id="UP000772434">
    <property type="component" value="Unassembled WGS sequence"/>
</dbReference>